<keyword evidence="3" id="KW-1185">Reference proteome</keyword>
<proteinExistence type="predicted"/>
<organism evidence="2 3">
    <name type="scientific">Prosthecobacter fusiformis</name>
    <dbReference type="NCBI Taxonomy" id="48464"/>
    <lineage>
        <taxon>Bacteria</taxon>
        <taxon>Pseudomonadati</taxon>
        <taxon>Verrucomicrobiota</taxon>
        <taxon>Verrucomicrobiia</taxon>
        <taxon>Verrucomicrobiales</taxon>
        <taxon>Verrucomicrobiaceae</taxon>
        <taxon>Prosthecobacter</taxon>
    </lineage>
</organism>
<dbReference type="RefSeq" id="WP_133797021.1">
    <property type="nucleotide sequence ID" value="NZ_SOCA01000010.1"/>
</dbReference>
<accession>A0A4R7RLW9</accession>
<dbReference type="EMBL" id="SOCA01000010">
    <property type="protein sequence ID" value="TDU64582.1"/>
    <property type="molecule type" value="Genomic_DNA"/>
</dbReference>
<feature type="chain" id="PRO_5020796843" description="Carboxypeptidase family protein" evidence="1">
    <location>
        <begin position="17"/>
        <end position="487"/>
    </location>
</feature>
<protein>
    <recommendedName>
        <fullName evidence="4">Carboxypeptidase family protein</fullName>
    </recommendedName>
</protein>
<feature type="signal peptide" evidence="1">
    <location>
        <begin position="1"/>
        <end position="16"/>
    </location>
</feature>
<name>A0A4R7RLW9_9BACT</name>
<dbReference type="OrthoDB" id="210667at2"/>
<reference evidence="2 3" key="1">
    <citation type="submission" date="2019-03" db="EMBL/GenBank/DDBJ databases">
        <title>Genomic Encyclopedia of Archaeal and Bacterial Type Strains, Phase II (KMG-II): from individual species to whole genera.</title>
        <authorList>
            <person name="Goeker M."/>
        </authorList>
    </citation>
    <scope>NUCLEOTIDE SEQUENCE [LARGE SCALE GENOMIC DNA]</scope>
    <source>
        <strain evidence="2 3">ATCC 25309</strain>
    </source>
</reference>
<keyword evidence="1" id="KW-0732">Signal</keyword>
<gene>
    <name evidence="2" type="ORF">EI77_04033</name>
</gene>
<evidence type="ECO:0000313" key="2">
    <source>
        <dbReference type="EMBL" id="TDU64582.1"/>
    </source>
</evidence>
<sequence>MRAFCLSFFIPLTVWAAPEDWFGIQVVDAKSGRGVPLISLTTTNHQTYVTDSAGWIAFQEPGLMNTEVYFHIHGPGYSVPKDGFGYAGIRLKPKAGEKTEIKVLRHNIAERLYRVTGQGIYRDSTLLGLDSPLPRPNLNVGVTGQDSVQALSWKGRLFWLWGDTNRASYPLGHFHCTSAWSDLPTAGGLEPSQGVHLEYLTDGSGQMRKMAPSQEPGVVWIFGLVTVADPGGTDRLLGHYGRYASLDKRVEHGLVEFDEAQGCFVPMLQLGDEFTWQHPEGNSVRVTLPEGDYVYFTGSFAVTRVKADYGSILNPGAYEALAWSEETGQYQWQKTLPPATQEGEAQLIRAAKIPVEKAHFQVTDAASGLPVIIHRASIQWNAHRQRWIMIATQNFGQPSMLGEVWYSEASSPQGPWKKAVKVASHPKYSFYNPRQHSFFDEEGGRIIYFEGTYAETFSGNPVPTARYDYNQIMYRLDLGDERLAVFE</sequence>
<dbReference type="AlphaFoldDB" id="A0A4R7RLW9"/>
<comment type="caution">
    <text evidence="2">The sequence shown here is derived from an EMBL/GenBank/DDBJ whole genome shotgun (WGS) entry which is preliminary data.</text>
</comment>
<evidence type="ECO:0008006" key="4">
    <source>
        <dbReference type="Google" id="ProtNLM"/>
    </source>
</evidence>
<evidence type="ECO:0000313" key="3">
    <source>
        <dbReference type="Proteomes" id="UP000295662"/>
    </source>
</evidence>
<evidence type="ECO:0000256" key="1">
    <source>
        <dbReference type="SAM" id="SignalP"/>
    </source>
</evidence>
<dbReference type="Proteomes" id="UP000295662">
    <property type="component" value="Unassembled WGS sequence"/>
</dbReference>